<feature type="compositionally biased region" description="Gly residues" evidence="1">
    <location>
        <begin position="21"/>
        <end position="41"/>
    </location>
</feature>
<proteinExistence type="predicted"/>
<evidence type="ECO:0000313" key="3">
    <source>
        <dbReference type="Proteomes" id="UP000235672"/>
    </source>
</evidence>
<dbReference type="Proteomes" id="UP000235672">
    <property type="component" value="Unassembled WGS sequence"/>
</dbReference>
<name>A0A2J6QL74_9HELO</name>
<reference evidence="2 3" key="1">
    <citation type="submission" date="2016-05" db="EMBL/GenBank/DDBJ databases">
        <title>A degradative enzymes factory behind the ericoid mycorrhizal symbiosis.</title>
        <authorList>
            <consortium name="DOE Joint Genome Institute"/>
            <person name="Martino E."/>
            <person name="Morin E."/>
            <person name="Grelet G."/>
            <person name="Kuo A."/>
            <person name="Kohler A."/>
            <person name="Daghino S."/>
            <person name="Barry K."/>
            <person name="Choi C."/>
            <person name="Cichocki N."/>
            <person name="Clum A."/>
            <person name="Copeland A."/>
            <person name="Hainaut M."/>
            <person name="Haridas S."/>
            <person name="Labutti K."/>
            <person name="Lindquist E."/>
            <person name="Lipzen A."/>
            <person name="Khouja H.-R."/>
            <person name="Murat C."/>
            <person name="Ohm R."/>
            <person name="Olson A."/>
            <person name="Spatafora J."/>
            <person name="Veneault-Fourrey C."/>
            <person name="Henrissat B."/>
            <person name="Grigoriev I."/>
            <person name="Martin F."/>
            <person name="Perotto S."/>
        </authorList>
    </citation>
    <scope>NUCLEOTIDE SEQUENCE [LARGE SCALE GENOMIC DNA]</scope>
    <source>
        <strain evidence="2 3">UAMH 7357</strain>
    </source>
</reference>
<keyword evidence="3" id="KW-1185">Reference proteome</keyword>
<feature type="compositionally biased region" description="Pro residues" evidence="1">
    <location>
        <begin position="45"/>
        <end position="54"/>
    </location>
</feature>
<gene>
    <name evidence="2" type="ORF">NA56DRAFT_743397</name>
</gene>
<dbReference type="EMBL" id="KZ613466">
    <property type="protein sequence ID" value="PMD27020.1"/>
    <property type="molecule type" value="Genomic_DNA"/>
</dbReference>
<dbReference type="AlphaFoldDB" id="A0A2J6QL74"/>
<organism evidence="2 3">
    <name type="scientific">Hyaloscypha hepaticicola</name>
    <dbReference type="NCBI Taxonomy" id="2082293"/>
    <lineage>
        <taxon>Eukaryota</taxon>
        <taxon>Fungi</taxon>
        <taxon>Dikarya</taxon>
        <taxon>Ascomycota</taxon>
        <taxon>Pezizomycotina</taxon>
        <taxon>Leotiomycetes</taxon>
        <taxon>Helotiales</taxon>
        <taxon>Hyaloscyphaceae</taxon>
        <taxon>Hyaloscypha</taxon>
    </lineage>
</organism>
<evidence type="ECO:0000256" key="1">
    <source>
        <dbReference type="SAM" id="MobiDB-lite"/>
    </source>
</evidence>
<protein>
    <submittedName>
        <fullName evidence="2">Uncharacterized protein</fullName>
    </submittedName>
</protein>
<feature type="region of interest" description="Disordered" evidence="1">
    <location>
        <begin position="1"/>
        <end position="96"/>
    </location>
</feature>
<accession>A0A2J6QL74</accession>
<sequence length="124" mass="12536">MEAIAPKAMAPIASSESEGGKNNGSGSGDGPGGGSSGGGSGKNPDAPPGRPMPKPPKRPNGEKNNDNPKNFDTIEDGHQRSVPSATDQGARLGPTLKDSGRIIDTVLGKRLIGGIMRDSCKNCS</sequence>
<evidence type="ECO:0000313" key="2">
    <source>
        <dbReference type="EMBL" id="PMD27020.1"/>
    </source>
</evidence>